<proteinExistence type="predicted"/>
<evidence type="ECO:0000313" key="5">
    <source>
        <dbReference type="EMBL" id="MBB4687651.1"/>
    </source>
</evidence>
<keyword evidence="1 5" id="KW-0378">Hydrolase</keyword>
<dbReference type="EC" id="3.5.1.28" evidence="5"/>
<evidence type="ECO:0000259" key="4">
    <source>
        <dbReference type="SMART" id="SM00646"/>
    </source>
</evidence>
<dbReference type="PROSITE" id="PS51257">
    <property type="entry name" value="PROKAR_LIPOPROTEIN"/>
    <property type="match status" value="1"/>
</dbReference>
<dbReference type="Proteomes" id="UP000581769">
    <property type="component" value="Unassembled WGS sequence"/>
</dbReference>
<dbReference type="PANTHER" id="PTHR30404">
    <property type="entry name" value="N-ACETYLMURAMOYL-L-ALANINE AMIDASE"/>
    <property type="match status" value="1"/>
</dbReference>
<feature type="region of interest" description="Disordered" evidence="2">
    <location>
        <begin position="17"/>
        <end position="95"/>
    </location>
</feature>
<dbReference type="PANTHER" id="PTHR30404:SF0">
    <property type="entry name" value="N-ACETYLMURAMOYL-L-ALANINE AMIDASE AMIC"/>
    <property type="match status" value="1"/>
</dbReference>
<dbReference type="Pfam" id="PF01520">
    <property type="entry name" value="Amidase_3"/>
    <property type="match status" value="1"/>
</dbReference>
<accession>A0A840IXT2</accession>
<protein>
    <submittedName>
        <fullName evidence="5">N-acetylmuramoyl-L-alanine amidase</fullName>
        <ecNumber evidence="5">3.5.1.28</ecNumber>
    </submittedName>
</protein>
<dbReference type="SMART" id="SM00646">
    <property type="entry name" value="Ami_3"/>
    <property type="match status" value="1"/>
</dbReference>
<gene>
    <name evidence="5" type="ORF">BJY18_005136</name>
</gene>
<dbReference type="CDD" id="cd02696">
    <property type="entry name" value="MurNAc-LAA"/>
    <property type="match status" value="1"/>
</dbReference>
<feature type="compositionally biased region" description="Low complexity" evidence="2">
    <location>
        <begin position="25"/>
        <end position="47"/>
    </location>
</feature>
<sequence length="278" mass="28042">MRANPLPLLTGLVLLTACSGGGGSAPSAAAPSPARSSIPAPSASSTPPSTPSTPPSSSPPNAGKVIVLDPGHNGGNSTHPGEINRKVPAGRGETKPCNTTGTSTNAGYPEHAFTFAIAQEVGNALAAKGIRVVYTRSDDSGTGPCVDKRAEIGNSAEADAVVSIHADGATAASAHGFHVAYSSPALNAAQGEPSLELARTMRNTLRDNGFATSTYVGSAGLSARSDLAGLNLSTRPSVLVECGNMRNATEAARMSSDIGRTRYAEAITQAIEDYLTSS</sequence>
<feature type="domain" description="MurNAc-LAA" evidence="4">
    <location>
        <begin position="150"/>
        <end position="272"/>
    </location>
</feature>
<dbReference type="EMBL" id="JACHMG010000001">
    <property type="protein sequence ID" value="MBB4687651.1"/>
    <property type="molecule type" value="Genomic_DNA"/>
</dbReference>
<reference evidence="5 6" key="1">
    <citation type="submission" date="2020-08" db="EMBL/GenBank/DDBJ databases">
        <title>Sequencing the genomes of 1000 actinobacteria strains.</title>
        <authorList>
            <person name="Klenk H.-P."/>
        </authorList>
    </citation>
    <scope>NUCLEOTIDE SEQUENCE [LARGE SCALE GENOMIC DNA]</scope>
    <source>
        <strain evidence="5 6">DSM 45859</strain>
    </source>
</reference>
<evidence type="ECO:0000256" key="3">
    <source>
        <dbReference type="SAM" id="SignalP"/>
    </source>
</evidence>
<dbReference type="Gene3D" id="3.40.630.40">
    <property type="entry name" value="Zn-dependent exopeptidases"/>
    <property type="match status" value="1"/>
</dbReference>
<comment type="caution">
    <text evidence="5">The sequence shown here is derived from an EMBL/GenBank/DDBJ whole genome shotgun (WGS) entry which is preliminary data.</text>
</comment>
<feature type="chain" id="PRO_5032420169" evidence="3">
    <location>
        <begin position="30"/>
        <end position="278"/>
    </location>
</feature>
<evidence type="ECO:0000313" key="6">
    <source>
        <dbReference type="Proteomes" id="UP000581769"/>
    </source>
</evidence>
<dbReference type="GO" id="GO:0009253">
    <property type="term" value="P:peptidoglycan catabolic process"/>
    <property type="evidence" value="ECO:0007669"/>
    <property type="project" value="InterPro"/>
</dbReference>
<dbReference type="InterPro" id="IPR002508">
    <property type="entry name" value="MurNAc-LAA_cat"/>
</dbReference>
<evidence type="ECO:0000256" key="1">
    <source>
        <dbReference type="ARBA" id="ARBA00022801"/>
    </source>
</evidence>
<dbReference type="GO" id="GO:0008745">
    <property type="term" value="F:N-acetylmuramoyl-L-alanine amidase activity"/>
    <property type="evidence" value="ECO:0007669"/>
    <property type="project" value="UniProtKB-EC"/>
</dbReference>
<evidence type="ECO:0000256" key="2">
    <source>
        <dbReference type="SAM" id="MobiDB-lite"/>
    </source>
</evidence>
<dbReference type="GO" id="GO:0030288">
    <property type="term" value="C:outer membrane-bounded periplasmic space"/>
    <property type="evidence" value="ECO:0007669"/>
    <property type="project" value="TreeGrafter"/>
</dbReference>
<keyword evidence="3" id="KW-0732">Signal</keyword>
<feature type="compositionally biased region" description="Pro residues" evidence="2">
    <location>
        <begin position="48"/>
        <end position="58"/>
    </location>
</feature>
<feature type="signal peptide" evidence="3">
    <location>
        <begin position="1"/>
        <end position="29"/>
    </location>
</feature>
<dbReference type="InterPro" id="IPR050695">
    <property type="entry name" value="N-acetylmuramoyl_amidase_3"/>
</dbReference>
<organism evidence="5 6">
    <name type="scientific">Amycolatopsis jiangsuensis</name>
    <dbReference type="NCBI Taxonomy" id="1181879"/>
    <lineage>
        <taxon>Bacteria</taxon>
        <taxon>Bacillati</taxon>
        <taxon>Actinomycetota</taxon>
        <taxon>Actinomycetes</taxon>
        <taxon>Pseudonocardiales</taxon>
        <taxon>Pseudonocardiaceae</taxon>
        <taxon>Amycolatopsis</taxon>
    </lineage>
</organism>
<keyword evidence="6" id="KW-1185">Reference proteome</keyword>
<dbReference type="AlphaFoldDB" id="A0A840IXT2"/>
<dbReference type="SUPFAM" id="SSF53187">
    <property type="entry name" value="Zn-dependent exopeptidases"/>
    <property type="match status" value="1"/>
</dbReference>
<name>A0A840IXT2_9PSEU</name>